<organism evidence="3 4">
    <name type="scientific">Dendryphion nanum</name>
    <dbReference type="NCBI Taxonomy" id="256645"/>
    <lineage>
        <taxon>Eukaryota</taxon>
        <taxon>Fungi</taxon>
        <taxon>Dikarya</taxon>
        <taxon>Ascomycota</taxon>
        <taxon>Pezizomycotina</taxon>
        <taxon>Dothideomycetes</taxon>
        <taxon>Pleosporomycetidae</taxon>
        <taxon>Pleosporales</taxon>
        <taxon>Torulaceae</taxon>
        <taxon>Dendryphion</taxon>
    </lineage>
</organism>
<dbReference type="Proteomes" id="UP000700596">
    <property type="component" value="Unassembled WGS sequence"/>
</dbReference>
<keyword evidence="4" id="KW-1185">Reference proteome</keyword>
<dbReference type="Gene3D" id="3.30.70.100">
    <property type="match status" value="1"/>
</dbReference>
<evidence type="ECO:0000313" key="3">
    <source>
        <dbReference type="EMBL" id="KAH7139203.1"/>
    </source>
</evidence>
<evidence type="ECO:0000313" key="4">
    <source>
        <dbReference type="Proteomes" id="UP000700596"/>
    </source>
</evidence>
<protein>
    <recommendedName>
        <fullName evidence="2">EthD domain-containing protein</fullName>
    </recommendedName>
</protein>
<feature type="domain" description="EthD" evidence="2">
    <location>
        <begin position="14"/>
        <end position="101"/>
    </location>
</feature>
<dbReference type="Pfam" id="PF07110">
    <property type="entry name" value="EthD"/>
    <property type="match status" value="1"/>
</dbReference>
<accession>A0A9P9IXD5</accession>
<proteinExistence type="inferred from homology"/>
<dbReference type="OrthoDB" id="2519291at2759"/>
<dbReference type="AlphaFoldDB" id="A0A9P9IXD5"/>
<gene>
    <name evidence="3" type="ORF">B0J11DRAFT_37284</name>
</gene>
<comment type="caution">
    <text evidence="3">The sequence shown here is derived from an EMBL/GenBank/DDBJ whole genome shotgun (WGS) entry which is preliminary data.</text>
</comment>
<dbReference type="GO" id="GO:0016491">
    <property type="term" value="F:oxidoreductase activity"/>
    <property type="evidence" value="ECO:0007669"/>
    <property type="project" value="InterPro"/>
</dbReference>
<comment type="similarity">
    <text evidence="1">Belongs to the tpcK family.</text>
</comment>
<dbReference type="EMBL" id="JAGMWT010000001">
    <property type="protein sequence ID" value="KAH7139203.1"/>
    <property type="molecule type" value="Genomic_DNA"/>
</dbReference>
<dbReference type="InterPro" id="IPR009799">
    <property type="entry name" value="EthD_dom"/>
</dbReference>
<reference evidence="3" key="1">
    <citation type="journal article" date="2021" name="Nat. Commun.">
        <title>Genetic determinants of endophytism in the Arabidopsis root mycobiome.</title>
        <authorList>
            <person name="Mesny F."/>
            <person name="Miyauchi S."/>
            <person name="Thiergart T."/>
            <person name="Pickel B."/>
            <person name="Atanasova L."/>
            <person name="Karlsson M."/>
            <person name="Huettel B."/>
            <person name="Barry K.W."/>
            <person name="Haridas S."/>
            <person name="Chen C."/>
            <person name="Bauer D."/>
            <person name="Andreopoulos W."/>
            <person name="Pangilinan J."/>
            <person name="LaButti K."/>
            <person name="Riley R."/>
            <person name="Lipzen A."/>
            <person name="Clum A."/>
            <person name="Drula E."/>
            <person name="Henrissat B."/>
            <person name="Kohler A."/>
            <person name="Grigoriev I.V."/>
            <person name="Martin F.M."/>
            <person name="Hacquard S."/>
        </authorList>
    </citation>
    <scope>NUCLEOTIDE SEQUENCE</scope>
    <source>
        <strain evidence="3">MPI-CAGE-CH-0243</strain>
    </source>
</reference>
<name>A0A9P9IXD5_9PLEO</name>
<evidence type="ECO:0000259" key="2">
    <source>
        <dbReference type="Pfam" id="PF07110"/>
    </source>
</evidence>
<sequence length="152" mass="17169">MTFTVILFVARRSHQTPSTFKHDYETNYIPLLKSIVGHDFPLSHTRHYVEHDGGSHHHPPFHGTVPNTQAGFQFDVVTVYTFISHGHWERFQEKFKDWEGDSQGLMSMEGLAFGTSMSAEEREGRVKMLIAGDTKCTGRDGGAVGWRFVGSV</sequence>
<evidence type="ECO:0000256" key="1">
    <source>
        <dbReference type="ARBA" id="ARBA00005986"/>
    </source>
</evidence>